<evidence type="ECO:0000313" key="3">
    <source>
        <dbReference type="Proteomes" id="UP000310158"/>
    </source>
</evidence>
<dbReference type="EMBL" id="SGPL01000006">
    <property type="protein sequence ID" value="THH21224.1"/>
    <property type="molecule type" value="Genomic_DNA"/>
</dbReference>
<protein>
    <submittedName>
        <fullName evidence="2">Uncharacterized protein</fullName>
    </submittedName>
</protein>
<feature type="region of interest" description="Disordered" evidence="1">
    <location>
        <begin position="136"/>
        <end position="173"/>
    </location>
</feature>
<keyword evidence="3" id="KW-1185">Reference proteome</keyword>
<evidence type="ECO:0000256" key="1">
    <source>
        <dbReference type="SAM" id="MobiDB-lite"/>
    </source>
</evidence>
<sequence>MSNSNQAQSSGYADLSSFVCSRIQGGEMDSRHGDREVSAGKMYIMNVVAGDRWVESRTNRFKETRYAVARGNRVRLYTGCTGTNVERLLKLVWTFRRNKRTYRVIAYFQLDGDGKEQSNELCKALINPNFLNSLESGSEEDTHCAHTEGTSETTHPPAAQQGSFRGPGGHVIA</sequence>
<comment type="caution">
    <text evidence="2">The sequence shown here is derived from an EMBL/GenBank/DDBJ whole genome shotgun (WGS) entry which is preliminary data.</text>
</comment>
<organism evidence="2 3">
    <name type="scientific">Bondarzewia mesenterica</name>
    <dbReference type="NCBI Taxonomy" id="1095465"/>
    <lineage>
        <taxon>Eukaryota</taxon>
        <taxon>Fungi</taxon>
        <taxon>Dikarya</taxon>
        <taxon>Basidiomycota</taxon>
        <taxon>Agaricomycotina</taxon>
        <taxon>Agaricomycetes</taxon>
        <taxon>Russulales</taxon>
        <taxon>Bondarzewiaceae</taxon>
        <taxon>Bondarzewia</taxon>
    </lineage>
</organism>
<evidence type="ECO:0000313" key="2">
    <source>
        <dbReference type="EMBL" id="THH21224.1"/>
    </source>
</evidence>
<dbReference type="Proteomes" id="UP000310158">
    <property type="component" value="Unassembled WGS sequence"/>
</dbReference>
<accession>A0A4S4M7F4</accession>
<name>A0A4S4M7F4_9AGAM</name>
<proteinExistence type="predicted"/>
<gene>
    <name evidence="2" type="ORF">EW146_g284</name>
</gene>
<reference evidence="2 3" key="1">
    <citation type="submission" date="2019-02" db="EMBL/GenBank/DDBJ databases">
        <title>Genome sequencing of the rare red list fungi Bondarzewia mesenterica.</title>
        <authorList>
            <person name="Buettner E."/>
            <person name="Kellner H."/>
        </authorList>
    </citation>
    <scope>NUCLEOTIDE SEQUENCE [LARGE SCALE GENOMIC DNA]</scope>
    <source>
        <strain evidence="2 3">DSM 108281</strain>
    </source>
</reference>
<dbReference type="AlphaFoldDB" id="A0A4S4M7F4"/>